<sequence length="105" mass="10956">MKLSIVSALLFAAGTQACALYQMCHCTNADGTPDDAATKIACKAQGEEAKELINVDGVQKCHFTGDARSGFLRFDKNGLDNCSVREACTAAGALGEDSNCAGKLH</sequence>
<evidence type="ECO:0000313" key="3">
    <source>
        <dbReference type="Proteomes" id="UP000034680"/>
    </source>
</evidence>
<protein>
    <submittedName>
        <fullName evidence="2">Uncharacterized protein</fullName>
    </submittedName>
</protein>
<feature type="chain" id="PRO_5002544947" evidence="1">
    <location>
        <begin position="18"/>
        <end position="105"/>
    </location>
</feature>
<organism evidence="2 3">
    <name type="scientific">Diaporthe ampelina</name>
    <dbReference type="NCBI Taxonomy" id="1214573"/>
    <lineage>
        <taxon>Eukaryota</taxon>
        <taxon>Fungi</taxon>
        <taxon>Dikarya</taxon>
        <taxon>Ascomycota</taxon>
        <taxon>Pezizomycotina</taxon>
        <taxon>Sordariomycetes</taxon>
        <taxon>Sordariomycetidae</taxon>
        <taxon>Diaporthales</taxon>
        <taxon>Diaporthaceae</taxon>
        <taxon>Diaporthe</taxon>
    </lineage>
</organism>
<keyword evidence="1" id="KW-0732">Signal</keyword>
<keyword evidence="3" id="KW-1185">Reference proteome</keyword>
<accession>A0A0G2H5H4</accession>
<dbReference type="AlphaFoldDB" id="A0A0G2H5H4"/>
<dbReference type="PROSITE" id="PS51257">
    <property type="entry name" value="PROKAR_LIPOPROTEIN"/>
    <property type="match status" value="1"/>
</dbReference>
<dbReference type="Proteomes" id="UP000034680">
    <property type="component" value="Unassembled WGS sequence"/>
</dbReference>
<proteinExistence type="predicted"/>
<evidence type="ECO:0000313" key="2">
    <source>
        <dbReference type="EMBL" id="KKY30478.1"/>
    </source>
</evidence>
<reference evidence="2 3" key="2">
    <citation type="submission" date="2015-05" db="EMBL/GenBank/DDBJ databases">
        <authorList>
            <person name="Morales-Cruz A."/>
            <person name="Amrine K.C."/>
            <person name="Cantu D."/>
        </authorList>
    </citation>
    <scope>NUCLEOTIDE SEQUENCE [LARGE SCALE GENOMIC DNA]</scope>
    <source>
        <strain evidence="2">DA912</strain>
    </source>
</reference>
<name>A0A0G2H5H4_9PEZI</name>
<feature type="signal peptide" evidence="1">
    <location>
        <begin position="1"/>
        <end position="17"/>
    </location>
</feature>
<evidence type="ECO:0000256" key="1">
    <source>
        <dbReference type="SAM" id="SignalP"/>
    </source>
</evidence>
<comment type="caution">
    <text evidence="2">The sequence shown here is derived from an EMBL/GenBank/DDBJ whole genome shotgun (WGS) entry which is preliminary data.</text>
</comment>
<gene>
    <name evidence="2" type="ORF">UCDDA912_g09565</name>
</gene>
<reference evidence="2 3" key="1">
    <citation type="submission" date="2015-05" db="EMBL/GenBank/DDBJ databases">
        <title>Distinctive expansion of gene families associated with plant cell wall degradation and secondary metabolism in the genomes of grapevine trunk pathogens.</title>
        <authorList>
            <person name="Lawrence D.P."/>
            <person name="Travadon R."/>
            <person name="Rolshausen P.E."/>
            <person name="Baumgartner K."/>
        </authorList>
    </citation>
    <scope>NUCLEOTIDE SEQUENCE [LARGE SCALE GENOMIC DNA]</scope>
    <source>
        <strain evidence="2">DA912</strain>
    </source>
</reference>
<dbReference type="OrthoDB" id="3660698at2759"/>
<dbReference type="EMBL" id="LCUC01000477">
    <property type="protein sequence ID" value="KKY30478.1"/>
    <property type="molecule type" value="Genomic_DNA"/>
</dbReference>